<proteinExistence type="predicted"/>
<dbReference type="PATRIC" id="fig|742733.3.peg.3760"/>
<dbReference type="EMBL" id="ADLJ01000029">
    <property type="protein sequence ID" value="EHE97517.1"/>
    <property type="molecule type" value="Genomic_DNA"/>
</dbReference>
<keyword evidence="2" id="KW-0732">Signal</keyword>
<comment type="caution">
    <text evidence="3">The sequence shown here is derived from an EMBL/GenBank/DDBJ whole genome shotgun (WGS) entry which is preliminary data.</text>
</comment>
<evidence type="ECO:0000313" key="4">
    <source>
        <dbReference type="Proteomes" id="UP000003763"/>
    </source>
</evidence>
<name>G5HM09_9FIRM</name>
<sequence length="95" mass="9927">MKLYQSLKKYGTLPVATGLMAVSSFPALASEASTVTSTDWAPIITAMTGQISVTTVVGVIATAIGAGIGLVFMWWGGRKAVRTLMAAFRKGKVSM</sequence>
<evidence type="ECO:0000256" key="2">
    <source>
        <dbReference type="SAM" id="SignalP"/>
    </source>
</evidence>
<dbReference type="AlphaFoldDB" id="G5HM09"/>
<feature type="signal peptide" evidence="2">
    <location>
        <begin position="1"/>
        <end position="29"/>
    </location>
</feature>
<dbReference type="Proteomes" id="UP000003763">
    <property type="component" value="Unassembled WGS sequence"/>
</dbReference>
<evidence type="ECO:0000256" key="1">
    <source>
        <dbReference type="SAM" id="Phobius"/>
    </source>
</evidence>
<dbReference type="RefSeq" id="WP_007864692.1">
    <property type="nucleotide sequence ID" value="NZ_JH376424.1"/>
</dbReference>
<keyword evidence="1" id="KW-0472">Membrane</keyword>
<evidence type="ECO:0008006" key="5">
    <source>
        <dbReference type="Google" id="ProtNLM"/>
    </source>
</evidence>
<protein>
    <recommendedName>
        <fullName evidence="5">Circular bacteriocin, circularin A/uberolysin family</fullName>
    </recommendedName>
</protein>
<keyword evidence="1" id="KW-0812">Transmembrane</keyword>
<dbReference type="HOGENOM" id="CLU_2367872_0_0_9"/>
<organism evidence="3 4">
    <name type="scientific">[Clostridium] citroniae WAL-17108</name>
    <dbReference type="NCBI Taxonomy" id="742733"/>
    <lineage>
        <taxon>Bacteria</taxon>
        <taxon>Bacillati</taxon>
        <taxon>Bacillota</taxon>
        <taxon>Clostridia</taxon>
        <taxon>Lachnospirales</taxon>
        <taxon>Lachnospiraceae</taxon>
        <taxon>Enterocloster</taxon>
    </lineage>
</organism>
<feature type="transmembrane region" description="Helical" evidence="1">
    <location>
        <begin position="53"/>
        <end position="75"/>
    </location>
</feature>
<accession>G5HM09</accession>
<gene>
    <name evidence="3" type="ORF">HMPREF9469_03621</name>
</gene>
<feature type="chain" id="PRO_5038936680" description="Circular bacteriocin, circularin A/uberolysin family" evidence="2">
    <location>
        <begin position="30"/>
        <end position="95"/>
    </location>
</feature>
<reference evidence="3 4" key="1">
    <citation type="submission" date="2011-08" db="EMBL/GenBank/DDBJ databases">
        <title>The Genome Sequence of Clostridium citroniae WAL-17108.</title>
        <authorList>
            <consortium name="The Broad Institute Genome Sequencing Platform"/>
            <person name="Earl A."/>
            <person name="Ward D."/>
            <person name="Feldgarden M."/>
            <person name="Gevers D."/>
            <person name="Finegold S.M."/>
            <person name="Summanen P.H."/>
            <person name="Molitoris D.R."/>
            <person name="Vaisanen M.L."/>
            <person name="Daigneault M."/>
            <person name="Allen-Vercoe E."/>
            <person name="Young S.K."/>
            <person name="Zeng Q."/>
            <person name="Gargeya S."/>
            <person name="Fitzgerald M."/>
            <person name="Haas B."/>
            <person name="Abouelleil A."/>
            <person name="Alvarado L."/>
            <person name="Arachchi H.M."/>
            <person name="Berlin A."/>
            <person name="Brown A."/>
            <person name="Chapman S.B."/>
            <person name="Chen Z."/>
            <person name="Dunbar C."/>
            <person name="Freedman E."/>
            <person name="Gearin G."/>
            <person name="Gellesch M."/>
            <person name="Goldberg J."/>
            <person name="Griggs A."/>
            <person name="Gujja S."/>
            <person name="Heiman D."/>
            <person name="Howarth C."/>
            <person name="Larson L."/>
            <person name="Lui A."/>
            <person name="MacDonald P.J.P."/>
            <person name="Montmayeur A."/>
            <person name="Murphy C."/>
            <person name="Neiman D."/>
            <person name="Pearson M."/>
            <person name="Priest M."/>
            <person name="Roberts A."/>
            <person name="Saif S."/>
            <person name="Shea T."/>
            <person name="Shenoy N."/>
            <person name="Sisk P."/>
            <person name="Stolte C."/>
            <person name="Sykes S."/>
            <person name="Wortman J."/>
            <person name="Nusbaum C."/>
            <person name="Birren B."/>
        </authorList>
    </citation>
    <scope>NUCLEOTIDE SEQUENCE [LARGE SCALE GENOMIC DNA]</scope>
    <source>
        <strain evidence="3 4">WAL-17108</strain>
    </source>
</reference>
<evidence type="ECO:0000313" key="3">
    <source>
        <dbReference type="EMBL" id="EHE97517.1"/>
    </source>
</evidence>
<keyword evidence="1" id="KW-1133">Transmembrane helix</keyword>